<dbReference type="InterPro" id="IPR036465">
    <property type="entry name" value="vWFA_dom_sf"/>
</dbReference>
<name>A0ABT3TIZ7_9GAMM</name>
<gene>
    <name evidence="1" type="ORF">EYC98_14040</name>
</gene>
<keyword evidence="2" id="KW-1185">Reference proteome</keyword>
<dbReference type="SUPFAM" id="SSF53300">
    <property type="entry name" value="vWA-like"/>
    <property type="match status" value="1"/>
</dbReference>
<comment type="caution">
    <text evidence="1">The sequence shown here is derived from an EMBL/GenBank/DDBJ whole genome shotgun (WGS) entry which is preliminary data.</text>
</comment>
<evidence type="ECO:0000313" key="1">
    <source>
        <dbReference type="EMBL" id="MCX2981979.1"/>
    </source>
</evidence>
<organism evidence="1 2">
    <name type="scientific">Candidatus Litorirhabdus singularis</name>
    <dbReference type="NCBI Taxonomy" id="2518993"/>
    <lineage>
        <taxon>Bacteria</taxon>
        <taxon>Pseudomonadati</taxon>
        <taxon>Pseudomonadota</taxon>
        <taxon>Gammaproteobacteria</taxon>
        <taxon>Cellvibrionales</taxon>
        <taxon>Halieaceae</taxon>
        <taxon>Candidatus Litorirhabdus</taxon>
    </lineage>
</organism>
<accession>A0ABT3TIZ7</accession>
<dbReference type="Proteomes" id="UP001143362">
    <property type="component" value="Unassembled WGS sequence"/>
</dbReference>
<proteinExistence type="predicted"/>
<dbReference type="RefSeq" id="WP_279245974.1">
    <property type="nucleotide sequence ID" value="NZ_SHNN01000002.1"/>
</dbReference>
<dbReference type="EMBL" id="SHNN01000002">
    <property type="protein sequence ID" value="MCX2981979.1"/>
    <property type="molecule type" value="Genomic_DNA"/>
</dbReference>
<protein>
    <submittedName>
        <fullName evidence="1">VWA domain-containing protein</fullName>
    </submittedName>
</protein>
<sequence length="230" mass="24974">MAQPPSRRSSSGEIAQFLNRSKQVATSAAAGARLIFAVDATASRQPTWDQASKLQGEMFLSTSNLGGLAVQLCYYRGFNELRASQWLQDEAALLRQMSAVRCEGGLTQIQRLLNHALREHRALPVKAMVFIGDAIEESVDALCGKAGEAGLAGLPLFMFQEGRERKVEQGFRTMARLSGGAYARFDHHSAAQLAALLGAVARYAAGGRSSLLEYEQNSDSEVKLLLDQLK</sequence>
<evidence type="ECO:0000313" key="2">
    <source>
        <dbReference type="Proteomes" id="UP001143362"/>
    </source>
</evidence>
<reference evidence="1" key="1">
    <citation type="submission" date="2019-02" db="EMBL/GenBank/DDBJ databases">
        <authorList>
            <person name="Li S.-H."/>
        </authorList>
    </citation>
    <scope>NUCLEOTIDE SEQUENCE</scope>
    <source>
        <strain evidence="1">IMCC14734</strain>
    </source>
</reference>